<dbReference type="RefSeq" id="WP_146355372.1">
    <property type="nucleotide sequence ID" value="NZ_VOIR01000012.1"/>
</dbReference>
<evidence type="ECO:0000313" key="6">
    <source>
        <dbReference type="Proteomes" id="UP000323221"/>
    </source>
</evidence>
<dbReference type="AlphaFoldDB" id="A0A5M8QFR8"/>
<dbReference type="Pfam" id="PF13524">
    <property type="entry name" value="Glyco_trans_1_2"/>
    <property type="match status" value="1"/>
</dbReference>
<evidence type="ECO:0000256" key="1">
    <source>
        <dbReference type="SAM" id="MobiDB-lite"/>
    </source>
</evidence>
<feature type="transmembrane region" description="Helical" evidence="2">
    <location>
        <begin position="7"/>
        <end position="25"/>
    </location>
</feature>
<dbReference type="PANTHER" id="PTHR22916">
    <property type="entry name" value="GLYCOSYLTRANSFERASE"/>
    <property type="match status" value="1"/>
</dbReference>
<keyword evidence="2" id="KW-1133">Transmembrane helix</keyword>
<comment type="caution">
    <text evidence="5">The sequence shown here is derived from an EMBL/GenBank/DDBJ whole genome shotgun (WGS) entry which is preliminary data.</text>
</comment>
<dbReference type="EMBL" id="VOIR01000012">
    <property type="protein sequence ID" value="KAA6434875.1"/>
    <property type="molecule type" value="Genomic_DNA"/>
</dbReference>
<keyword evidence="6" id="KW-1185">Reference proteome</keyword>
<keyword evidence="2" id="KW-0812">Transmembrane</keyword>
<feature type="compositionally biased region" description="Polar residues" evidence="1">
    <location>
        <begin position="79"/>
        <end position="91"/>
    </location>
</feature>
<keyword evidence="5" id="KW-0808">Transferase</keyword>
<evidence type="ECO:0000259" key="4">
    <source>
        <dbReference type="Pfam" id="PF13524"/>
    </source>
</evidence>
<name>A0A5M8QFR8_9MICO</name>
<evidence type="ECO:0000259" key="3">
    <source>
        <dbReference type="Pfam" id="PF00535"/>
    </source>
</evidence>
<feature type="compositionally biased region" description="Low complexity" evidence="1">
    <location>
        <begin position="96"/>
        <end position="108"/>
    </location>
</feature>
<dbReference type="SUPFAM" id="SSF53448">
    <property type="entry name" value="Nucleotide-diphospho-sugar transferases"/>
    <property type="match status" value="1"/>
</dbReference>
<dbReference type="Gene3D" id="3.90.550.10">
    <property type="entry name" value="Spore Coat Polysaccharide Biosynthesis Protein SpsA, Chain A"/>
    <property type="match status" value="1"/>
</dbReference>
<dbReference type="InterPro" id="IPR055259">
    <property type="entry name" value="YkvP/CgeB_Glyco_trans-like"/>
</dbReference>
<dbReference type="InterPro" id="IPR001173">
    <property type="entry name" value="Glyco_trans_2-like"/>
</dbReference>
<proteinExistence type="predicted"/>
<feature type="region of interest" description="Disordered" evidence="1">
    <location>
        <begin position="79"/>
        <end position="108"/>
    </location>
</feature>
<dbReference type="InterPro" id="IPR029044">
    <property type="entry name" value="Nucleotide-diphossugar_trans"/>
</dbReference>
<gene>
    <name evidence="5" type="ORF">FQ330_03645</name>
</gene>
<feature type="domain" description="Glycosyltransferase 2-like" evidence="3">
    <location>
        <begin position="310"/>
        <end position="436"/>
    </location>
</feature>
<sequence>MNIRSVALAGVAIVVLAIYVAAALLEWDGLLWVATATLLLASLALQISSRAVISDRLFAVGRKLERLVTRNQQVLAKRTPNATVTKTSSSAIEPVSPTASRTAVAPPAPAARSVSSATSLKSAAEPQDPVTRIAQSGIFDVELYSMQVSFHFDEAEAAIRHYLRRGRRSGFLPHPLFLPSLVDSNWSKSDVDPLVAYLSDPKAARETVTHPLFDPSELDLEALPDGETPLEWFLRTSDPAFSLPSSPGALRTDRTVADVREEVIQSFSELRRVHLNFDPLRGSSEPPAYDAALQAKVREFTRSRSRPLVSIVLPTWNRGASIRTAIESVIEQTYAEWELLIADDGSTDDTCLVVDSIAARDARVRLLRLPHRGVSAARNAALAASAGEFIAFLDSDKRWDRRFLRTMLAVLQIDNVDAAVAACEVTYGDKVVYRAIQPTVGSLAIANSVDQTAIVARRSLILETGGFDESLRRAVDYDLVLKIAEHTTLHQVPYVGLRYSEDDTDPNRISEFETKAWNHHVSDRHAWSAFRAAREHRSLDEDLVTVIVDDVRSLLDAKAQIDWLHEHRGRFELEVILVPHSGGWALRAALGSLTHATLDVRVLTTGFRADRPRYLNAAIRMARGATCVILEARQRVLAGDVEALCSRLDRASATHPVVLGPTRLIDNAGVIYPEYGSDPIAFLRGMPADILHGIDDLPVPAAPFPLAARTRDLFDVEGATALLDSLMADVELSQKLARHTKRDVVVASDVLVQQGGVIWTARSDKAPDDVRTLRQLWPSPPEGSRKAMDAVGVDAAFNGFTALSFPTDHRKWSNAVLTPQVSRVAHREAPLRFAIRTAAPSDERAVNWGDYHYAQSLADAFRRAGQIASVDYQPNADRGTSGFDDVVINLRGLRDVPVPSNATSILWILSHPDMVTAKEVEKYDLAYAASVSWAKRQSEQWGLPIQALLQSTDPTRFHPAAGERSELADSIVMVGNSRRQFRPAAWHAANAGYPVKIWGTLWEGMVPDECIVGQSLPNQDLAPVYRSARWTLNDHWSDMRDDGFISNRIFDVLAAGGRLITDDVAGLDQVFGDRLAVFRSPAQLLELLDADPNAVYPSETLEALSAEVREFHSFDARAVRLLEDVRQHRALRRAGW</sequence>
<reference evidence="5 6" key="1">
    <citation type="submission" date="2019-08" db="EMBL/GenBank/DDBJ databases">
        <title>Agrococcus lahaulensis sp. nov., isolated from a cold desert of the Indian Himalayas.</title>
        <authorList>
            <person name="Qu J.H."/>
        </authorList>
    </citation>
    <scope>NUCLEOTIDE SEQUENCE [LARGE SCALE GENOMIC DNA]</scope>
    <source>
        <strain evidence="5 6">NS18</strain>
    </source>
</reference>
<dbReference type="PANTHER" id="PTHR22916:SF3">
    <property type="entry name" value="UDP-GLCNAC:BETAGAL BETA-1,3-N-ACETYLGLUCOSAMINYLTRANSFERASE-LIKE PROTEIN 1"/>
    <property type="match status" value="1"/>
</dbReference>
<organism evidence="5 6">
    <name type="scientific">Agrococcus sediminis</name>
    <dbReference type="NCBI Taxonomy" id="2599924"/>
    <lineage>
        <taxon>Bacteria</taxon>
        <taxon>Bacillati</taxon>
        <taxon>Actinomycetota</taxon>
        <taxon>Actinomycetes</taxon>
        <taxon>Micrococcales</taxon>
        <taxon>Microbacteriaceae</taxon>
        <taxon>Agrococcus</taxon>
    </lineage>
</organism>
<feature type="domain" description="Spore protein YkvP/CgeB glycosyl transferase-like" evidence="4">
    <location>
        <begin position="988"/>
        <end position="1122"/>
    </location>
</feature>
<keyword evidence="2" id="KW-0472">Membrane</keyword>
<accession>A0A5M8QFR8</accession>
<dbReference type="Proteomes" id="UP000323221">
    <property type="component" value="Unassembled WGS sequence"/>
</dbReference>
<evidence type="ECO:0000313" key="5">
    <source>
        <dbReference type="EMBL" id="KAA6434875.1"/>
    </source>
</evidence>
<protein>
    <submittedName>
        <fullName evidence="5">Glycosyltransferase</fullName>
    </submittedName>
</protein>
<dbReference type="OrthoDB" id="5165900at2"/>
<dbReference type="Pfam" id="PF00535">
    <property type="entry name" value="Glycos_transf_2"/>
    <property type="match status" value="1"/>
</dbReference>
<dbReference type="GO" id="GO:0016758">
    <property type="term" value="F:hexosyltransferase activity"/>
    <property type="evidence" value="ECO:0007669"/>
    <property type="project" value="UniProtKB-ARBA"/>
</dbReference>
<evidence type="ECO:0000256" key="2">
    <source>
        <dbReference type="SAM" id="Phobius"/>
    </source>
</evidence>